<proteinExistence type="predicted"/>
<evidence type="ECO:0000259" key="1">
    <source>
        <dbReference type="PROSITE" id="PS50004"/>
    </source>
</evidence>
<dbReference type="AlphaFoldDB" id="A0A453RCX9"/>
<dbReference type="InterPro" id="IPR004182">
    <property type="entry name" value="GRAM"/>
</dbReference>
<sequence>MDLPDSVGEVVVCGVLVLQGQRVLNMIARFVQARRQRGGDHGVKAKGDGWLLTVALIDGTNLSATKSSGYSDPYVVFTCNGQTKTSSIKFHTLEPQWNEIFEFDAMEDPPSVMEINVYDFDGPFDEVASLGHVEVNFLKYSIPELADIWIPLKGKLAQACQSKLHLRIFLNNSRGTEVVKDYLDRMEKEVGRKIAMRSPHTNLEFQKIFSLPPEEFLINDFTCHLKRKMLTQGRLFLSPRIIGFYTNLFGHKTKFFFLWEDIEEIQLLPATLSSMGSPSLLITLRKGRGMDARHGAKQLDDEGRLKFHLQSFVSFNAAHKTIMALWKARSLTPEEKIQLVEEESETKDLQNEEGGSFLGIEDVKMSEVFSSTIPFDVCQYSWAYLRVVLWSVELWRKLAVWTTLSQHGNQSGLMCTRDKSTAGLTRKWHDVTGK</sequence>
<reference evidence="2" key="4">
    <citation type="submission" date="2019-03" db="UniProtKB">
        <authorList>
            <consortium name="EnsemblPlants"/>
        </authorList>
    </citation>
    <scope>IDENTIFICATION</scope>
</reference>
<dbReference type="PANTHER" id="PTHR46296">
    <property type="entry name" value="BNAA05G37250D PROTEIN"/>
    <property type="match status" value="1"/>
</dbReference>
<reference evidence="2" key="5">
    <citation type="journal article" date="2021" name="G3 (Bethesda)">
        <title>Aegilops tauschii genome assembly Aet v5.0 features greater sequence contiguity and improved annotation.</title>
        <authorList>
            <person name="Wang L."/>
            <person name="Zhu T."/>
            <person name="Rodriguez J.C."/>
            <person name="Deal K.R."/>
            <person name="Dubcovsky J."/>
            <person name="McGuire P.E."/>
            <person name="Lux T."/>
            <person name="Spannagl M."/>
            <person name="Mayer K.F.X."/>
            <person name="Baldrich P."/>
            <person name="Meyers B.C."/>
            <person name="Huo N."/>
            <person name="Gu Y.Q."/>
            <person name="Zhou H."/>
            <person name="Devos K.M."/>
            <person name="Bennetzen J.L."/>
            <person name="Unver T."/>
            <person name="Budak H."/>
            <person name="Gulick P.J."/>
            <person name="Galiba G."/>
            <person name="Kalapos B."/>
            <person name="Nelson D.R."/>
            <person name="Li P."/>
            <person name="You F.M."/>
            <person name="Luo M.C."/>
            <person name="Dvorak J."/>
        </authorList>
    </citation>
    <scope>NUCLEOTIDE SEQUENCE [LARGE SCALE GENOMIC DNA]</scope>
    <source>
        <strain evidence="2">cv. AL8/78</strain>
    </source>
</reference>
<evidence type="ECO:0000313" key="3">
    <source>
        <dbReference type="Proteomes" id="UP000015105"/>
    </source>
</evidence>
<evidence type="ECO:0000313" key="2">
    <source>
        <dbReference type="EnsemblPlants" id="AET7Gv20547100.7"/>
    </source>
</evidence>
<dbReference type="SMART" id="SM00568">
    <property type="entry name" value="GRAM"/>
    <property type="match status" value="1"/>
</dbReference>
<organism evidence="2 3">
    <name type="scientific">Aegilops tauschii subsp. strangulata</name>
    <name type="common">Goatgrass</name>
    <dbReference type="NCBI Taxonomy" id="200361"/>
    <lineage>
        <taxon>Eukaryota</taxon>
        <taxon>Viridiplantae</taxon>
        <taxon>Streptophyta</taxon>
        <taxon>Embryophyta</taxon>
        <taxon>Tracheophyta</taxon>
        <taxon>Spermatophyta</taxon>
        <taxon>Magnoliopsida</taxon>
        <taxon>Liliopsida</taxon>
        <taxon>Poales</taxon>
        <taxon>Poaceae</taxon>
        <taxon>BOP clade</taxon>
        <taxon>Pooideae</taxon>
        <taxon>Triticodae</taxon>
        <taxon>Triticeae</taxon>
        <taxon>Triticinae</taxon>
        <taxon>Aegilops</taxon>
    </lineage>
</organism>
<dbReference type="Pfam" id="PF02893">
    <property type="entry name" value="GRAM"/>
    <property type="match status" value="1"/>
</dbReference>
<dbReference type="SMART" id="SM00239">
    <property type="entry name" value="C2"/>
    <property type="match status" value="1"/>
</dbReference>
<accession>A0A453RCX9</accession>
<feature type="domain" description="C2" evidence="1">
    <location>
        <begin position="37"/>
        <end position="150"/>
    </location>
</feature>
<dbReference type="Gene3D" id="2.30.29.30">
    <property type="entry name" value="Pleckstrin-homology domain (PH domain)/Phosphotyrosine-binding domain (PTB)"/>
    <property type="match status" value="1"/>
</dbReference>
<dbReference type="CDD" id="cd00030">
    <property type="entry name" value="C2"/>
    <property type="match status" value="1"/>
</dbReference>
<dbReference type="Gene3D" id="2.60.40.150">
    <property type="entry name" value="C2 domain"/>
    <property type="match status" value="1"/>
</dbReference>
<reference evidence="2" key="3">
    <citation type="journal article" date="2017" name="Nature">
        <title>Genome sequence of the progenitor of the wheat D genome Aegilops tauschii.</title>
        <authorList>
            <person name="Luo M.C."/>
            <person name="Gu Y.Q."/>
            <person name="Puiu D."/>
            <person name="Wang H."/>
            <person name="Twardziok S.O."/>
            <person name="Deal K.R."/>
            <person name="Huo N."/>
            <person name="Zhu T."/>
            <person name="Wang L."/>
            <person name="Wang Y."/>
            <person name="McGuire P.E."/>
            <person name="Liu S."/>
            <person name="Long H."/>
            <person name="Ramasamy R.K."/>
            <person name="Rodriguez J.C."/>
            <person name="Van S.L."/>
            <person name="Yuan L."/>
            <person name="Wang Z."/>
            <person name="Xia Z."/>
            <person name="Xiao L."/>
            <person name="Anderson O.D."/>
            <person name="Ouyang S."/>
            <person name="Liang Y."/>
            <person name="Zimin A.V."/>
            <person name="Pertea G."/>
            <person name="Qi P."/>
            <person name="Bennetzen J.L."/>
            <person name="Dai X."/>
            <person name="Dawson M.W."/>
            <person name="Muller H.G."/>
            <person name="Kugler K."/>
            <person name="Rivarola-Duarte L."/>
            <person name="Spannagl M."/>
            <person name="Mayer K.F.X."/>
            <person name="Lu F.H."/>
            <person name="Bevan M.W."/>
            <person name="Leroy P."/>
            <person name="Li P."/>
            <person name="You F.M."/>
            <person name="Sun Q."/>
            <person name="Liu Z."/>
            <person name="Lyons E."/>
            <person name="Wicker T."/>
            <person name="Salzberg S.L."/>
            <person name="Devos K.M."/>
            <person name="Dvorak J."/>
        </authorList>
    </citation>
    <scope>NUCLEOTIDE SEQUENCE [LARGE SCALE GENOMIC DNA]</scope>
    <source>
        <strain evidence="2">cv. AL8/78</strain>
    </source>
</reference>
<dbReference type="InterPro" id="IPR035892">
    <property type="entry name" value="C2_domain_sf"/>
</dbReference>
<dbReference type="PANTHER" id="PTHR46296:SF8">
    <property type="entry name" value="OS06G0297800 PROTEIN"/>
    <property type="match status" value="1"/>
</dbReference>
<dbReference type="InterPro" id="IPR044511">
    <property type="entry name" value="At1g03370/At5g50170-like"/>
</dbReference>
<dbReference type="SUPFAM" id="SSF49562">
    <property type="entry name" value="C2 domain (Calcium/lipid-binding domain, CaLB)"/>
    <property type="match status" value="1"/>
</dbReference>
<dbReference type="Gramene" id="AET7Gv20547100.7">
    <property type="protein sequence ID" value="AET7Gv20547100.7"/>
    <property type="gene ID" value="AET7Gv20547100"/>
</dbReference>
<protein>
    <recommendedName>
        <fullName evidence="1">C2 domain-containing protein</fullName>
    </recommendedName>
</protein>
<dbReference type="PROSITE" id="PS50004">
    <property type="entry name" value="C2"/>
    <property type="match status" value="1"/>
</dbReference>
<dbReference type="InterPro" id="IPR011993">
    <property type="entry name" value="PH-like_dom_sf"/>
</dbReference>
<dbReference type="EnsemblPlants" id="AET7Gv20547100.7">
    <property type="protein sequence ID" value="AET7Gv20547100.7"/>
    <property type="gene ID" value="AET7Gv20547100"/>
</dbReference>
<dbReference type="Proteomes" id="UP000015105">
    <property type="component" value="Chromosome 7D"/>
</dbReference>
<dbReference type="InterPro" id="IPR000008">
    <property type="entry name" value="C2_dom"/>
</dbReference>
<reference evidence="3" key="2">
    <citation type="journal article" date="2017" name="Nat. Plants">
        <title>The Aegilops tauschii genome reveals multiple impacts of transposons.</title>
        <authorList>
            <person name="Zhao G."/>
            <person name="Zou C."/>
            <person name="Li K."/>
            <person name="Wang K."/>
            <person name="Li T."/>
            <person name="Gao L."/>
            <person name="Zhang X."/>
            <person name="Wang H."/>
            <person name="Yang Z."/>
            <person name="Liu X."/>
            <person name="Jiang W."/>
            <person name="Mao L."/>
            <person name="Kong X."/>
            <person name="Jiao Y."/>
            <person name="Jia J."/>
        </authorList>
    </citation>
    <scope>NUCLEOTIDE SEQUENCE [LARGE SCALE GENOMIC DNA]</scope>
    <source>
        <strain evidence="3">cv. AL8/78</strain>
    </source>
</reference>
<dbReference type="PRINTS" id="PR00360">
    <property type="entry name" value="C2DOMAIN"/>
</dbReference>
<dbReference type="Pfam" id="PF00168">
    <property type="entry name" value="C2"/>
    <property type="match status" value="1"/>
</dbReference>
<name>A0A453RCX9_AEGTS</name>
<keyword evidence="3" id="KW-1185">Reference proteome</keyword>
<reference evidence="3" key="1">
    <citation type="journal article" date="2014" name="Science">
        <title>Ancient hybridizations among the ancestral genomes of bread wheat.</title>
        <authorList>
            <consortium name="International Wheat Genome Sequencing Consortium,"/>
            <person name="Marcussen T."/>
            <person name="Sandve S.R."/>
            <person name="Heier L."/>
            <person name="Spannagl M."/>
            <person name="Pfeifer M."/>
            <person name="Jakobsen K.S."/>
            <person name="Wulff B.B."/>
            <person name="Steuernagel B."/>
            <person name="Mayer K.F."/>
            <person name="Olsen O.A."/>
        </authorList>
    </citation>
    <scope>NUCLEOTIDE SEQUENCE [LARGE SCALE GENOMIC DNA]</scope>
    <source>
        <strain evidence="3">cv. AL8/78</strain>
    </source>
</reference>